<dbReference type="Pfam" id="PF01636">
    <property type="entry name" value="APH"/>
    <property type="match status" value="1"/>
</dbReference>
<dbReference type="PANTHER" id="PTHR47829:SF1">
    <property type="entry name" value="HAD FAMILY PHOSPHATASE"/>
    <property type="match status" value="1"/>
</dbReference>
<dbReference type="InterPro" id="IPR041726">
    <property type="entry name" value="ACAD10_11_N"/>
</dbReference>
<evidence type="ECO:0000313" key="3">
    <source>
        <dbReference type="Proteomes" id="UP000664382"/>
    </source>
</evidence>
<dbReference type="CDD" id="cd05154">
    <property type="entry name" value="ACAD10_11_N-like"/>
    <property type="match status" value="1"/>
</dbReference>
<keyword evidence="3" id="KW-1185">Reference proteome</keyword>
<organism evidence="2 3">
    <name type="scientific">Leucobacter weissii</name>
    <dbReference type="NCBI Taxonomy" id="1983706"/>
    <lineage>
        <taxon>Bacteria</taxon>
        <taxon>Bacillati</taxon>
        <taxon>Actinomycetota</taxon>
        <taxon>Actinomycetes</taxon>
        <taxon>Micrococcales</taxon>
        <taxon>Microbacteriaceae</taxon>
        <taxon>Leucobacter</taxon>
    </lineage>
</organism>
<evidence type="ECO:0000259" key="1">
    <source>
        <dbReference type="Pfam" id="PF01636"/>
    </source>
</evidence>
<feature type="domain" description="Aminoglycoside phosphotransferase" evidence="1">
    <location>
        <begin position="31"/>
        <end position="253"/>
    </location>
</feature>
<dbReference type="InterPro" id="IPR011009">
    <property type="entry name" value="Kinase-like_dom_sf"/>
</dbReference>
<reference evidence="2" key="1">
    <citation type="submission" date="2021-03" db="EMBL/GenBank/DDBJ databases">
        <title>Leucobacter chromiisoli sp. nov., isolated from chromium-containing soil of chemical plant.</title>
        <authorList>
            <person name="Xu Z."/>
        </authorList>
    </citation>
    <scope>NUCLEOTIDE SEQUENCE</scope>
    <source>
        <strain evidence="2">S27</strain>
    </source>
</reference>
<dbReference type="Gene3D" id="3.90.1200.10">
    <property type="match status" value="1"/>
</dbReference>
<sequence length="347" mass="38554">MPGRGPDELFHEERIRDFLEARGLGSGPIRAERIGEGQSNVTFRVRQGDADLVLRRGPRPPLPESTHDMLREAALLEALGSTALPVPEVLAVCEDDSLLGVPFYVMPYVEGRILTTEEPEGWDRPRVRRTVSEELLDTLVALHAVPVDAEPIRGIGRPEGYLERQVRRFAALWTANTRRDLAVVADLAEWLGAHVPVSQRFSVVHGDYRLGNLMFAREPGRSPRTVLVLDWEMATLGDPLADLGYLLATSADPGAPSSVMQLSPVTRRAGYLTREGLAERYARATSLDLSRLAWYEVLALWKSAIFCEAIYTRWLSGERPGDATFAPLLERGVPELLEQAEERRSAA</sequence>
<dbReference type="EMBL" id="JAGDYM010000006">
    <property type="protein sequence ID" value="MBO1901552.1"/>
    <property type="molecule type" value="Genomic_DNA"/>
</dbReference>
<proteinExistence type="predicted"/>
<protein>
    <submittedName>
        <fullName evidence="2">Phosphotransferase family protein</fullName>
    </submittedName>
</protein>
<gene>
    <name evidence="2" type="ORF">J4H92_06260</name>
</gene>
<accession>A0A939MMY9</accession>
<dbReference type="Gene3D" id="3.30.200.20">
    <property type="entry name" value="Phosphorylase Kinase, domain 1"/>
    <property type="match status" value="1"/>
</dbReference>
<dbReference type="InterPro" id="IPR052898">
    <property type="entry name" value="ACAD10-like"/>
</dbReference>
<dbReference type="SUPFAM" id="SSF56112">
    <property type="entry name" value="Protein kinase-like (PK-like)"/>
    <property type="match status" value="1"/>
</dbReference>
<dbReference type="AlphaFoldDB" id="A0A939MMY9"/>
<evidence type="ECO:0000313" key="2">
    <source>
        <dbReference type="EMBL" id="MBO1901552.1"/>
    </source>
</evidence>
<comment type="caution">
    <text evidence="2">The sequence shown here is derived from an EMBL/GenBank/DDBJ whole genome shotgun (WGS) entry which is preliminary data.</text>
</comment>
<dbReference type="InterPro" id="IPR002575">
    <property type="entry name" value="Aminoglycoside_PTrfase"/>
</dbReference>
<name>A0A939MMY9_9MICO</name>
<dbReference type="Proteomes" id="UP000664382">
    <property type="component" value="Unassembled WGS sequence"/>
</dbReference>
<dbReference type="PANTHER" id="PTHR47829">
    <property type="entry name" value="HYDROLASE, PUTATIVE (AFU_ORTHOLOGUE AFUA_1G12880)-RELATED"/>
    <property type="match status" value="1"/>
</dbReference>
<dbReference type="RefSeq" id="WP_208097262.1">
    <property type="nucleotide sequence ID" value="NZ_JAGDYM010000006.1"/>
</dbReference>